<evidence type="ECO:0000313" key="2">
    <source>
        <dbReference type="EMBL" id="KAL0152689.1"/>
    </source>
</evidence>
<feature type="compositionally biased region" description="Basic and acidic residues" evidence="1">
    <location>
        <begin position="29"/>
        <end position="40"/>
    </location>
</feature>
<sequence>ATPGGQNNNNRPGGWGNRGKTGGGTEGQVRAEEVDLDRGAGTDSEALEDLDRGAVADSGTLEDLDCGAVADSGTLEGLGRGAVGDSGTLEDLGRGAMADSVTLEQKSTMFDSEEPGAMVEQGKQAAMAGQVEQAEREAIAGQTEQAEQGAMAGQTEQTGAKIPTVELMTSIEHRVMIGLLGRDMTGREFTGGRRPLRVFCSRSCHLQGHWRKLTIRRGRGSTVHADTSGGIGANSWIGKASGTDPWTDEASGADSWSGKASGADSWSDEASGAQCVANTLKMATAITGSTVDSGMPASLERSVCSAWLGSLDETWRGFGRTAET</sequence>
<feature type="compositionally biased region" description="Low complexity" evidence="1">
    <location>
        <begin position="1"/>
        <end position="12"/>
    </location>
</feature>
<feature type="region of interest" description="Disordered" evidence="1">
    <location>
        <begin position="221"/>
        <end position="267"/>
    </location>
</feature>
<organism evidence="2 3">
    <name type="scientific">Cirrhinus mrigala</name>
    <name type="common">Mrigala</name>
    <dbReference type="NCBI Taxonomy" id="683832"/>
    <lineage>
        <taxon>Eukaryota</taxon>
        <taxon>Metazoa</taxon>
        <taxon>Chordata</taxon>
        <taxon>Craniata</taxon>
        <taxon>Vertebrata</taxon>
        <taxon>Euteleostomi</taxon>
        <taxon>Actinopterygii</taxon>
        <taxon>Neopterygii</taxon>
        <taxon>Teleostei</taxon>
        <taxon>Ostariophysi</taxon>
        <taxon>Cypriniformes</taxon>
        <taxon>Cyprinidae</taxon>
        <taxon>Labeoninae</taxon>
        <taxon>Labeonini</taxon>
        <taxon>Cirrhinus</taxon>
    </lineage>
</organism>
<name>A0ABD0MRR7_CIRMR</name>
<accession>A0ABD0MRR7</accession>
<protein>
    <submittedName>
        <fullName evidence="2">Uncharacterized protein</fullName>
    </submittedName>
</protein>
<comment type="caution">
    <text evidence="2">The sequence shown here is derived from an EMBL/GenBank/DDBJ whole genome shotgun (WGS) entry which is preliminary data.</text>
</comment>
<evidence type="ECO:0000313" key="3">
    <source>
        <dbReference type="Proteomes" id="UP001529510"/>
    </source>
</evidence>
<feature type="compositionally biased region" description="Gly residues" evidence="1">
    <location>
        <begin position="13"/>
        <end position="26"/>
    </location>
</feature>
<dbReference type="Proteomes" id="UP001529510">
    <property type="component" value="Unassembled WGS sequence"/>
</dbReference>
<dbReference type="AlphaFoldDB" id="A0ABD0MRR7"/>
<evidence type="ECO:0000256" key="1">
    <source>
        <dbReference type="SAM" id="MobiDB-lite"/>
    </source>
</evidence>
<keyword evidence="3" id="KW-1185">Reference proteome</keyword>
<proteinExistence type="predicted"/>
<feature type="region of interest" description="Disordered" evidence="1">
    <location>
        <begin position="72"/>
        <end position="96"/>
    </location>
</feature>
<reference evidence="2 3" key="1">
    <citation type="submission" date="2024-05" db="EMBL/GenBank/DDBJ databases">
        <title>Genome sequencing and assembly of Indian major carp, Cirrhinus mrigala (Hamilton, 1822).</title>
        <authorList>
            <person name="Mohindra V."/>
            <person name="Chowdhury L.M."/>
            <person name="Lal K."/>
            <person name="Jena J.K."/>
        </authorList>
    </citation>
    <scope>NUCLEOTIDE SEQUENCE [LARGE SCALE GENOMIC DNA]</scope>
    <source>
        <strain evidence="2">CM1030</strain>
        <tissue evidence="2">Blood</tissue>
    </source>
</reference>
<feature type="non-terminal residue" evidence="2">
    <location>
        <position position="1"/>
    </location>
</feature>
<gene>
    <name evidence="2" type="ORF">M9458_052412</name>
</gene>
<feature type="region of interest" description="Disordered" evidence="1">
    <location>
        <begin position="1"/>
        <end position="54"/>
    </location>
</feature>
<dbReference type="EMBL" id="JAMKFB020000189">
    <property type="protein sequence ID" value="KAL0152689.1"/>
    <property type="molecule type" value="Genomic_DNA"/>
</dbReference>